<gene>
    <name evidence="1" type="ORF">SDC9_153385</name>
</gene>
<dbReference type="EMBL" id="VSSQ01052018">
    <property type="protein sequence ID" value="MPN06130.1"/>
    <property type="molecule type" value="Genomic_DNA"/>
</dbReference>
<accession>A0A645EXE0</accession>
<name>A0A645EXE0_9ZZZZ</name>
<proteinExistence type="predicted"/>
<evidence type="ECO:0000313" key="1">
    <source>
        <dbReference type="EMBL" id="MPN06130.1"/>
    </source>
</evidence>
<sequence>MLNKVSLYADKTKYDALGFSAFAAPILIGMIADTVQAYNLIDVKDRACDLTIYDNSSEAILYPSK</sequence>
<comment type="caution">
    <text evidence="1">The sequence shown here is derived from an EMBL/GenBank/DDBJ whole genome shotgun (WGS) entry which is preliminary data.</text>
</comment>
<protein>
    <submittedName>
        <fullName evidence="1">Uncharacterized protein</fullName>
    </submittedName>
</protein>
<reference evidence="1" key="1">
    <citation type="submission" date="2019-08" db="EMBL/GenBank/DDBJ databases">
        <authorList>
            <person name="Kucharzyk K."/>
            <person name="Murdoch R.W."/>
            <person name="Higgins S."/>
            <person name="Loffler F."/>
        </authorList>
    </citation>
    <scope>NUCLEOTIDE SEQUENCE</scope>
</reference>
<organism evidence="1">
    <name type="scientific">bioreactor metagenome</name>
    <dbReference type="NCBI Taxonomy" id="1076179"/>
    <lineage>
        <taxon>unclassified sequences</taxon>
        <taxon>metagenomes</taxon>
        <taxon>ecological metagenomes</taxon>
    </lineage>
</organism>
<dbReference type="AlphaFoldDB" id="A0A645EXE0"/>